<dbReference type="RefSeq" id="WP_145671296.1">
    <property type="nucleotide sequence ID" value="NZ_VIWO01000006.1"/>
</dbReference>
<feature type="transmembrane region" description="Helical" evidence="1">
    <location>
        <begin position="29"/>
        <end position="52"/>
    </location>
</feature>
<evidence type="ECO:0000313" key="2">
    <source>
        <dbReference type="EMBL" id="TWF38862.1"/>
    </source>
</evidence>
<name>A0A561PL78_9BACT</name>
<dbReference type="EMBL" id="VIWO01000006">
    <property type="protein sequence ID" value="TWF38862.1"/>
    <property type="molecule type" value="Genomic_DNA"/>
</dbReference>
<sequence>MKERIVAFASGDLLAMFGMWHVLDIQTMFVDIAFKVAITGVLGIVGGFTGLLGKDLYIWYKKHKK</sequence>
<reference evidence="2 3" key="1">
    <citation type="submission" date="2019-06" db="EMBL/GenBank/DDBJ databases">
        <title>Sorghum-associated microbial communities from plants grown in Nebraska, USA.</title>
        <authorList>
            <person name="Schachtman D."/>
        </authorList>
    </citation>
    <scope>NUCLEOTIDE SEQUENCE [LARGE SCALE GENOMIC DNA]</scope>
    <source>
        <strain evidence="2 3">1209</strain>
    </source>
</reference>
<evidence type="ECO:0000256" key="1">
    <source>
        <dbReference type="SAM" id="Phobius"/>
    </source>
</evidence>
<protein>
    <submittedName>
        <fullName evidence="2">Uncharacterized protein</fullName>
    </submittedName>
</protein>
<keyword evidence="1" id="KW-1133">Transmembrane helix</keyword>
<dbReference type="AlphaFoldDB" id="A0A561PL78"/>
<feature type="transmembrane region" description="Helical" evidence="1">
    <location>
        <begin position="5"/>
        <end position="23"/>
    </location>
</feature>
<organism evidence="2 3">
    <name type="scientific">Chitinophaga polysaccharea</name>
    <dbReference type="NCBI Taxonomy" id="1293035"/>
    <lineage>
        <taxon>Bacteria</taxon>
        <taxon>Pseudomonadati</taxon>
        <taxon>Bacteroidota</taxon>
        <taxon>Chitinophagia</taxon>
        <taxon>Chitinophagales</taxon>
        <taxon>Chitinophagaceae</taxon>
        <taxon>Chitinophaga</taxon>
    </lineage>
</organism>
<keyword evidence="3" id="KW-1185">Reference proteome</keyword>
<evidence type="ECO:0000313" key="3">
    <source>
        <dbReference type="Proteomes" id="UP000320811"/>
    </source>
</evidence>
<keyword evidence="1" id="KW-0812">Transmembrane</keyword>
<accession>A0A561PL78</accession>
<gene>
    <name evidence="2" type="ORF">FHW36_10685</name>
</gene>
<keyword evidence="1" id="KW-0472">Membrane</keyword>
<proteinExistence type="predicted"/>
<comment type="caution">
    <text evidence="2">The sequence shown here is derived from an EMBL/GenBank/DDBJ whole genome shotgun (WGS) entry which is preliminary data.</text>
</comment>
<dbReference type="Proteomes" id="UP000320811">
    <property type="component" value="Unassembled WGS sequence"/>
</dbReference>